<feature type="domain" description="Small ribosomal subunit protein uS10" evidence="5">
    <location>
        <begin position="87"/>
        <end position="184"/>
    </location>
</feature>
<feature type="compositionally biased region" description="Basic and acidic residues" evidence="4">
    <location>
        <begin position="238"/>
        <end position="250"/>
    </location>
</feature>
<evidence type="ECO:0000256" key="2">
    <source>
        <dbReference type="ARBA" id="ARBA00022980"/>
    </source>
</evidence>
<feature type="compositionally biased region" description="Low complexity" evidence="4">
    <location>
        <begin position="256"/>
        <end position="275"/>
    </location>
</feature>
<dbReference type="InterPro" id="IPR027486">
    <property type="entry name" value="Ribosomal_uS10_dom"/>
</dbReference>
<evidence type="ECO:0000313" key="7">
    <source>
        <dbReference type="Proteomes" id="UP000886523"/>
    </source>
</evidence>
<dbReference type="PANTHER" id="PTHR11700">
    <property type="entry name" value="30S RIBOSOMAL PROTEIN S10 FAMILY MEMBER"/>
    <property type="match status" value="1"/>
</dbReference>
<feature type="compositionally biased region" description="Polar residues" evidence="4">
    <location>
        <begin position="18"/>
        <end position="27"/>
    </location>
</feature>
<accession>A0A9P6AHJ7</accession>
<dbReference type="SUPFAM" id="SSF54999">
    <property type="entry name" value="Ribosomal protein S10"/>
    <property type="match status" value="1"/>
</dbReference>
<dbReference type="Pfam" id="PF00338">
    <property type="entry name" value="Ribosomal_S10"/>
    <property type="match status" value="1"/>
</dbReference>
<dbReference type="Gene3D" id="3.30.70.600">
    <property type="entry name" value="Ribosomal protein S10 domain"/>
    <property type="match status" value="1"/>
</dbReference>
<feature type="compositionally biased region" description="Low complexity" evidence="4">
    <location>
        <begin position="28"/>
        <end position="45"/>
    </location>
</feature>
<gene>
    <name evidence="6" type="ORF">BS47DRAFT_1353434</name>
</gene>
<dbReference type="InterPro" id="IPR001848">
    <property type="entry name" value="Ribosomal_uS10"/>
</dbReference>
<evidence type="ECO:0000259" key="5">
    <source>
        <dbReference type="SMART" id="SM01403"/>
    </source>
</evidence>
<evidence type="ECO:0000256" key="3">
    <source>
        <dbReference type="ARBA" id="ARBA00023274"/>
    </source>
</evidence>
<dbReference type="GO" id="GO:1990904">
    <property type="term" value="C:ribonucleoprotein complex"/>
    <property type="evidence" value="ECO:0007669"/>
    <property type="project" value="UniProtKB-KW"/>
</dbReference>
<comment type="caution">
    <text evidence="6">The sequence shown here is derived from an EMBL/GenBank/DDBJ whole genome shotgun (WGS) entry which is preliminary data.</text>
</comment>
<evidence type="ECO:0000256" key="1">
    <source>
        <dbReference type="ARBA" id="ARBA00007102"/>
    </source>
</evidence>
<keyword evidence="2" id="KW-0689">Ribosomal protein</keyword>
<evidence type="ECO:0000256" key="4">
    <source>
        <dbReference type="SAM" id="MobiDB-lite"/>
    </source>
</evidence>
<reference evidence="6" key="1">
    <citation type="journal article" date="2020" name="Nat. Commun.">
        <title>Large-scale genome sequencing of mycorrhizal fungi provides insights into the early evolution of symbiotic traits.</title>
        <authorList>
            <person name="Miyauchi S."/>
            <person name="Kiss E."/>
            <person name="Kuo A."/>
            <person name="Drula E."/>
            <person name="Kohler A."/>
            <person name="Sanchez-Garcia M."/>
            <person name="Morin E."/>
            <person name="Andreopoulos B."/>
            <person name="Barry K.W."/>
            <person name="Bonito G."/>
            <person name="Buee M."/>
            <person name="Carver A."/>
            <person name="Chen C."/>
            <person name="Cichocki N."/>
            <person name="Clum A."/>
            <person name="Culley D."/>
            <person name="Crous P.W."/>
            <person name="Fauchery L."/>
            <person name="Girlanda M."/>
            <person name="Hayes R.D."/>
            <person name="Keri Z."/>
            <person name="LaButti K."/>
            <person name="Lipzen A."/>
            <person name="Lombard V."/>
            <person name="Magnuson J."/>
            <person name="Maillard F."/>
            <person name="Murat C."/>
            <person name="Nolan M."/>
            <person name="Ohm R.A."/>
            <person name="Pangilinan J."/>
            <person name="Pereira M.F."/>
            <person name="Perotto S."/>
            <person name="Peter M."/>
            <person name="Pfister S."/>
            <person name="Riley R."/>
            <person name="Sitrit Y."/>
            <person name="Stielow J.B."/>
            <person name="Szollosi G."/>
            <person name="Zifcakova L."/>
            <person name="Stursova M."/>
            <person name="Spatafora J.W."/>
            <person name="Tedersoo L."/>
            <person name="Vaario L.M."/>
            <person name="Yamada A."/>
            <person name="Yan M."/>
            <person name="Wang P."/>
            <person name="Xu J."/>
            <person name="Bruns T."/>
            <person name="Baldrian P."/>
            <person name="Vilgalys R."/>
            <person name="Dunand C."/>
            <person name="Henrissat B."/>
            <person name="Grigoriev I.V."/>
            <person name="Hibbett D."/>
            <person name="Nagy L.G."/>
            <person name="Martin F.M."/>
        </authorList>
    </citation>
    <scope>NUCLEOTIDE SEQUENCE</scope>
    <source>
        <strain evidence="6">UP504</strain>
    </source>
</reference>
<keyword evidence="7" id="KW-1185">Reference proteome</keyword>
<organism evidence="6 7">
    <name type="scientific">Hydnum rufescens UP504</name>
    <dbReference type="NCBI Taxonomy" id="1448309"/>
    <lineage>
        <taxon>Eukaryota</taxon>
        <taxon>Fungi</taxon>
        <taxon>Dikarya</taxon>
        <taxon>Basidiomycota</taxon>
        <taxon>Agaricomycotina</taxon>
        <taxon>Agaricomycetes</taxon>
        <taxon>Cantharellales</taxon>
        <taxon>Hydnaceae</taxon>
        <taxon>Hydnum</taxon>
    </lineage>
</organism>
<feature type="region of interest" description="Disordered" evidence="4">
    <location>
        <begin position="18"/>
        <end position="48"/>
    </location>
</feature>
<feature type="compositionally biased region" description="Basic and acidic residues" evidence="4">
    <location>
        <begin position="278"/>
        <end position="308"/>
    </location>
</feature>
<feature type="region of interest" description="Disordered" evidence="4">
    <location>
        <begin position="233"/>
        <end position="308"/>
    </location>
</feature>
<keyword evidence="3" id="KW-0687">Ribonucleoprotein</keyword>
<dbReference type="SMART" id="SM01403">
    <property type="entry name" value="Ribosomal_S10"/>
    <property type="match status" value="1"/>
</dbReference>
<dbReference type="AlphaFoldDB" id="A0A9P6AHJ7"/>
<protein>
    <recommendedName>
        <fullName evidence="5">Small ribosomal subunit protein uS10 domain-containing protein</fullName>
    </recommendedName>
</protein>
<dbReference type="Proteomes" id="UP000886523">
    <property type="component" value="Unassembled WGS sequence"/>
</dbReference>
<name>A0A9P6AHJ7_9AGAM</name>
<dbReference type="OrthoDB" id="366214at2759"/>
<dbReference type="InterPro" id="IPR036838">
    <property type="entry name" value="Ribosomal_uS10_dom_sf"/>
</dbReference>
<evidence type="ECO:0000313" key="6">
    <source>
        <dbReference type="EMBL" id="KAF9505977.1"/>
    </source>
</evidence>
<sequence length="308" mass="34012">MLRRQLLLAVRTAATTVSRQSRPKNPTFSRFTTSIASSSHSPRSPEVWRASGEVESHTDEGFDPYSSPAALTIAPQHPRTHGIPVAVLHLRSHEPELLELFIHFVLHAAYALNMPVSRAAYLPTKRSLYTVIRGPFAHKKSQENFEKVVHKRAIKVWDTHPDVLGKWIKYLEINLLGGVGMRIVRWERTAIGFGRTHLSHLETERQLHAGLADEEAGRIQQLAESIIRAEMEAAASAREADQGSDGKSEGADVNESSPPTSQSSLDSDSSGRSTTEASARENSAEADIKSEEKASAVERTDSQPNDKR</sequence>
<dbReference type="HAMAP" id="MF_00508">
    <property type="entry name" value="Ribosomal_uS10"/>
    <property type="match status" value="1"/>
</dbReference>
<dbReference type="GO" id="GO:0006412">
    <property type="term" value="P:translation"/>
    <property type="evidence" value="ECO:0007669"/>
    <property type="project" value="InterPro"/>
</dbReference>
<comment type="similarity">
    <text evidence="1">Belongs to the universal ribosomal protein uS10 family.</text>
</comment>
<dbReference type="GO" id="GO:0005840">
    <property type="term" value="C:ribosome"/>
    <property type="evidence" value="ECO:0007669"/>
    <property type="project" value="UniProtKB-KW"/>
</dbReference>
<dbReference type="EMBL" id="MU129130">
    <property type="protein sequence ID" value="KAF9505977.1"/>
    <property type="molecule type" value="Genomic_DNA"/>
</dbReference>
<dbReference type="PRINTS" id="PR00971">
    <property type="entry name" value="RIBOSOMALS10"/>
</dbReference>
<dbReference type="GO" id="GO:0003735">
    <property type="term" value="F:structural constituent of ribosome"/>
    <property type="evidence" value="ECO:0007669"/>
    <property type="project" value="InterPro"/>
</dbReference>
<proteinExistence type="inferred from homology"/>